<dbReference type="Pfam" id="PF07690">
    <property type="entry name" value="MFS_1"/>
    <property type="match status" value="1"/>
</dbReference>
<dbReference type="EMBL" id="HBNR01074868">
    <property type="protein sequence ID" value="CAE4651195.1"/>
    <property type="molecule type" value="Transcribed_RNA"/>
</dbReference>
<keyword evidence="2" id="KW-0812">Transmembrane</keyword>
<comment type="subcellular location">
    <subcellularLocation>
        <location evidence="1">Membrane</location>
        <topology evidence="1">Multi-pass membrane protein</topology>
    </subcellularLocation>
</comment>
<organism evidence="4">
    <name type="scientific">Alexandrium monilatum</name>
    <dbReference type="NCBI Taxonomy" id="311494"/>
    <lineage>
        <taxon>Eukaryota</taxon>
        <taxon>Sar</taxon>
        <taxon>Alveolata</taxon>
        <taxon>Dinophyceae</taxon>
        <taxon>Gonyaulacales</taxon>
        <taxon>Pyrocystaceae</taxon>
        <taxon>Alexandrium</taxon>
    </lineage>
</organism>
<evidence type="ECO:0000256" key="2">
    <source>
        <dbReference type="SAM" id="Phobius"/>
    </source>
</evidence>
<keyword evidence="2" id="KW-1133">Transmembrane helix</keyword>
<name>A0A7S4SNH6_9DINO</name>
<dbReference type="GO" id="GO:0022857">
    <property type="term" value="F:transmembrane transporter activity"/>
    <property type="evidence" value="ECO:0007669"/>
    <property type="project" value="InterPro"/>
</dbReference>
<dbReference type="PROSITE" id="PS50850">
    <property type="entry name" value="MFS"/>
    <property type="match status" value="1"/>
</dbReference>
<evidence type="ECO:0000256" key="1">
    <source>
        <dbReference type="ARBA" id="ARBA00004141"/>
    </source>
</evidence>
<feature type="transmembrane region" description="Helical" evidence="2">
    <location>
        <begin position="365"/>
        <end position="389"/>
    </location>
</feature>
<feature type="transmembrane region" description="Helical" evidence="2">
    <location>
        <begin position="125"/>
        <end position="147"/>
    </location>
</feature>
<keyword evidence="2" id="KW-0472">Membrane</keyword>
<dbReference type="GO" id="GO:0016020">
    <property type="term" value="C:membrane"/>
    <property type="evidence" value="ECO:0007669"/>
    <property type="project" value="UniProtKB-SubCell"/>
</dbReference>
<gene>
    <name evidence="4" type="ORF">AMON00008_LOCUS53185</name>
</gene>
<feature type="transmembrane region" description="Helical" evidence="2">
    <location>
        <begin position="199"/>
        <end position="221"/>
    </location>
</feature>
<dbReference type="PANTHER" id="PTHR23524">
    <property type="entry name" value="TRANSPORTER, PUTATIVE (AFU_ORTHOLOGUE AFUA_8G04850)-RELATED"/>
    <property type="match status" value="1"/>
</dbReference>
<dbReference type="InterPro" id="IPR020846">
    <property type="entry name" value="MFS_dom"/>
</dbReference>
<feature type="transmembrane region" description="Helical" evidence="2">
    <location>
        <begin position="159"/>
        <end position="179"/>
    </location>
</feature>
<sequence>MTPEDPPAAASPGRARWCCLRLGDGVRGRHISVYYFGAFMTLGVAVGCSTLQPFLMTSLLGLGAAEQGAVGAAAKSLGEAAAALLAGGAGLLSDRLGRRAVYACSLLLAALGLGLLPLSRGLATFYALTAVSFAGTGAAAAVMAAIPGDYVLCPDRGKANGLLAMANGLGAVCVGMVSGRLPGLAASLRPFAANRAQGIFAYGALAVAAAATALTLGCGLAGRGVQRGGAAGAGALDALRAGLRLARGDRALVLACLAAAAARSDGQIAFFFSQWCVSASLRAAAAAAGLSPDAPLPPELREAAVQRGLAHSTQCVGLVGLAGLLAGAVWGRLADSMDRAATLSVALLAAAVAYAALALCPDPFGARALVVALLVGLCQTGVVVSSQAFVQERAPAEVRGLILGVFGLCGGVGQIVSVFAGGQLFAHWAFQGPFVWMCGVNLLVFCAGLVLVPLHRRGRPPATGSGVLLDGCGLRP</sequence>
<feature type="transmembrane region" description="Helical" evidence="2">
    <location>
        <begin position="340"/>
        <end position="359"/>
    </location>
</feature>
<evidence type="ECO:0000259" key="3">
    <source>
        <dbReference type="PROSITE" id="PS50850"/>
    </source>
</evidence>
<reference evidence="4" key="1">
    <citation type="submission" date="2021-01" db="EMBL/GenBank/DDBJ databases">
        <authorList>
            <person name="Corre E."/>
            <person name="Pelletier E."/>
            <person name="Niang G."/>
            <person name="Scheremetjew M."/>
            <person name="Finn R."/>
            <person name="Kale V."/>
            <person name="Holt S."/>
            <person name="Cochrane G."/>
            <person name="Meng A."/>
            <person name="Brown T."/>
            <person name="Cohen L."/>
        </authorList>
    </citation>
    <scope>NUCLEOTIDE SEQUENCE</scope>
    <source>
        <strain evidence="4">CCMP3105</strain>
    </source>
</reference>
<protein>
    <recommendedName>
        <fullName evidence="3">Major facilitator superfamily (MFS) profile domain-containing protein</fullName>
    </recommendedName>
</protein>
<dbReference type="AlphaFoldDB" id="A0A7S4SNH6"/>
<dbReference type="Gene3D" id="1.20.1250.20">
    <property type="entry name" value="MFS general substrate transporter like domains"/>
    <property type="match status" value="2"/>
</dbReference>
<dbReference type="InterPro" id="IPR011701">
    <property type="entry name" value="MFS"/>
</dbReference>
<dbReference type="PANTHER" id="PTHR23524:SF1">
    <property type="entry name" value="MRH DOMAIN-CONTAINING PROTEIN-RELATED"/>
    <property type="match status" value="1"/>
</dbReference>
<dbReference type="SUPFAM" id="SSF103473">
    <property type="entry name" value="MFS general substrate transporter"/>
    <property type="match status" value="1"/>
</dbReference>
<feature type="transmembrane region" description="Helical" evidence="2">
    <location>
        <begin position="72"/>
        <end position="93"/>
    </location>
</feature>
<accession>A0A7S4SNH6</accession>
<evidence type="ECO:0000313" key="4">
    <source>
        <dbReference type="EMBL" id="CAE4651195.1"/>
    </source>
</evidence>
<proteinExistence type="predicted"/>
<feature type="transmembrane region" description="Helical" evidence="2">
    <location>
        <begin position="100"/>
        <end position="119"/>
    </location>
</feature>
<feature type="transmembrane region" description="Helical" evidence="2">
    <location>
        <begin position="434"/>
        <end position="454"/>
    </location>
</feature>
<dbReference type="InterPro" id="IPR036259">
    <property type="entry name" value="MFS_trans_sf"/>
</dbReference>
<feature type="domain" description="Major facilitator superfamily (MFS) profile" evidence="3">
    <location>
        <begin position="251"/>
        <end position="476"/>
    </location>
</feature>
<feature type="transmembrane region" description="Helical" evidence="2">
    <location>
        <begin position="31"/>
        <end position="52"/>
    </location>
</feature>
<feature type="transmembrane region" description="Helical" evidence="2">
    <location>
        <begin position="401"/>
        <end position="422"/>
    </location>
</feature>